<keyword evidence="1" id="KW-1133">Transmembrane helix</keyword>
<evidence type="ECO:0000313" key="2">
    <source>
        <dbReference type="EMBL" id="WWP23993.1"/>
    </source>
</evidence>
<evidence type="ECO:0000256" key="1">
    <source>
        <dbReference type="SAM" id="Phobius"/>
    </source>
</evidence>
<keyword evidence="1" id="KW-0812">Transmembrane</keyword>
<organism evidence="2 3">
    <name type="scientific">Paenibacillus amylolyticus</name>
    <dbReference type="NCBI Taxonomy" id="1451"/>
    <lineage>
        <taxon>Bacteria</taxon>
        <taxon>Bacillati</taxon>
        <taxon>Bacillota</taxon>
        <taxon>Bacilli</taxon>
        <taxon>Bacillales</taxon>
        <taxon>Paenibacillaceae</taxon>
        <taxon>Paenibacillus</taxon>
    </lineage>
</organism>
<gene>
    <name evidence="2" type="ORF">V6668_30495</name>
</gene>
<dbReference type="AlphaFoldDB" id="A0ABD8B2V7"/>
<dbReference type="EMBL" id="CP145893">
    <property type="protein sequence ID" value="WWP23993.1"/>
    <property type="molecule type" value="Genomic_DNA"/>
</dbReference>
<geneLocation type="plasmid" evidence="2 3">
    <name>pY5S7-1</name>
</geneLocation>
<proteinExistence type="predicted"/>
<dbReference type="GeneID" id="93479898"/>
<keyword evidence="2" id="KW-0614">Plasmid</keyword>
<dbReference type="RefSeq" id="WP_338709131.1">
    <property type="nucleotide sequence ID" value="NZ_CP145893.1"/>
</dbReference>
<evidence type="ECO:0008006" key="4">
    <source>
        <dbReference type="Google" id="ProtNLM"/>
    </source>
</evidence>
<keyword evidence="1" id="KW-0472">Membrane</keyword>
<sequence>MSKKINEISDYVGVFCLGALTLSLFVLSIMFIIKSFINIYRRLKGVKIDRMTPCTTCRRSISNTAIICPYCGEHYGKMNGLGDSIIICFLFGVGLFVVGIASLTESVEWFEQTYMN</sequence>
<reference evidence="2 3" key="1">
    <citation type="submission" date="2024-02" db="EMBL/GenBank/DDBJ databases">
        <title>Complete sequences of two Paenibacillus sp. strains and one Lysinibacillus strain isolated from the environment on STAA medium highlight biotechnological potential.</title>
        <authorList>
            <person name="Attere S.A."/>
            <person name="Piche L.C."/>
            <person name="Intertaglia L."/>
            <person name="Lami R."/>
            <person name="Charette S.J."/>
            <person name="Vincent A.T."/>
        </authorList>
    </citation>
    <scope>NUCLEOTIDE SEQUENCE [LARGE SCALE GENOMIC DNA]</scope>
    <source>
        <strain evidence="2 3">Y5S-7</strain>
        <plasmid evidence="2 3">pY5S7-1</plasmid>
    </source>
</reference>
<protein>
    <recommendedName>
        <fullName evidence="4">Zinc ribbon domain-containing protein</fullName>
    </recommendedName>
</protein>
<evidence type="ECO:0000313" key="3">
    <source>
        <dbReference type="Proteomes" id="UP001364764"/>
    </source>
</evidence>
<feature type="transmembrane region" description="Helical" evidence="1">
    <location>
        <begin position="12"/>
        <end position="33"/>
    </location>
</feature>
<accession>A0ABD8B2V7</accession>
<name>A0ABD8B2V7_PAEAM</name>
<dbReference type="Proteomes" id="UP001364764">
    <property type="component" value="Plasmid pY5S7-1"/>
</dbReference>
<feature type="transmembrane region" description="Helical" evidence="1">
    <location>
        <begin position="85"/>
        <end position="104"/>
    </location>
</feature>